<evidence type="ECO:0000313" key="1">
    <source>
        <dbReference type="EMBL" id="SVC76134.1"/>
    </source>
</evidence>
<sequence length="29" mass="3457">MRCVLYEVMIQSIRRSGTETISPPFWAER</sequence>
<name>A0A382PS22_9ZZZZ</name>
<proteinExistence type="predicted"/>
<protein>
    <submittedName>
        <fullName evidence="1">Uncharacterized protein</fullName>
    </submittedName>
</protein>
<organism evidence="1">
    <name type="scientific">marine metagenome</name>
    <dbReference type="NCBI Taxonomy" id="408172"/>
    <lineage>
        <taxon>unclassified sequences</taxon>
        <taxon>metagenomes</taxon>
        <taxon>ecological metagenomes</taxon>
    </lineage>
</organism>
<gene>
    <name evidence="1" type="ORF">METZ01_LOCUS328988</name>
</gene>
<accession>A0A382PS22</accession>
<reference evidence="1" key="1">
    <citation type="submission" date="2018-05" db="EMBL/GenBank/DDBJ databases">
        <authorList>
            <person name="Lanie J.A."/>
            <person name="Ng W.-L."/>
            <person name="Kazmierczak K.M."/>
            <person name="Andrzejewski T.M."/>
            <person name="Davidsen T.M."/>
            <person name="Wayne K.J."/>
            <person name="Tettelin H."/>
            <person name="Glass J.I."/>
            <person name="Rusch D."/>
            <person name="Podicherti R."/>
            <person name="Tsui H.-C.T."/>
            <person name="Winkler M.E."/>
        </authorList>
    </citation>
    <scope>NUCLEOTIDE SEQUENCE</scope>
</reference>
<dbReference type="EMBL" id="UINC01109363">
    <property type="protein sequence ID" value="SVC76134.1"/>
    <property type="molecule type" value="Genomic_DNA"/>
</dbReference>
<dbReference type="AlphaFoldDB" id="A0A382PS22"/>
<feature type="non-terminal residue" evidence="1">
    <location>
        <position position="29"/>
    </location>
</feature>